<evidence type="ECO:0000259" key="1">
    <source>
        <dbReference type="Pfam" id="PF01636"/>
    </source>
</evidence>
<dbReference type="InterPro" id="IPR002575">
    <property type="entry name" value="Aminoglycoside_PTrfase"/>
</dbReference>
<dbReference type="NCBIfam" id="NF000088">
    <property type="entry name" value="viomycin_Vph"/>
    <property type="match status" value="1"/>
</dbReference>
<organism evidence="2 3">
    <name type="scientific">Actinomadura spongiicola</name>
    <dbReference type="NCBI Taxonomy" id="2303421"/>
    <lineage>
        <taxon>Bacteria</taxon>
        <taxon>Bacillati</taxon>
        <taxon>Actinomycetota</taxon>
        <taxon>Actinomycetes</taxon>
        <taxon>Streptosporangiales</taxon>
        <taxon>Thermomonosporaceae</taxon>
        <taxon>Actinomadura</taxon>
    </lineage>
</organism>
<name>A0A372GPG8_9ACTN</name>
<dbReference type="GO" id="GO:0016740">
    <property type="term" value="F:transferase activity"/>
    <property type="evidence" value="ECO:0007669"/>
    <property type="project" value="UniProtKB-KW"/>
</dbReference>
<sequence length="298" mass="32168">MSVRTTHRALLSSLLPNDSPDDLAVREGQFYTVVVGSDRVVCFPRTRAAAIRLPERAATLHSLASLDLGFHTPEPLLLGGAHGDEEATYLLLSRIPGEPLEAEALNNPHVADTVAAQYAALLSDLARAGTDKTAQAVIPPAPEGQWRRFAENVRVKLLPLMSDGGRLQAERELAALDILPHLTRAVVHGDLGAENVLWEWTDGLPHLSGVLDWDDVTLGDPAEDLAAIGASYGPEFLERILALGNWSDHGLTTRIAAIRGTFALQQALYALRDGDKEELADGLADYTLVSKTENDPSR</sequence>
<dbReference type="OrthoDB" id="9797603at2"/>
<keyword evidence="2" id="KW-0808">Transferase</keyword>
<dbReference type="Pfam" id="PF01636">
    <property type="entry name" value="APH"/>
    <property type="match status" value="1"/>
</dbReference>
<proteinExistence type="predicted"/>
<dbReference type="InterPro" id="IPR051678">
    <property type="entry name" value="AGP_Transferase"/>
</dbReference>
<dbReference type="PANTHER" id="PTHR21310">
    <property type="entry name" value="AMINOGLYCOSIDE PHOSPHOTRANSFERASE-RELATED-RELATED"/>
    <property type="match status" value="1"/>
</dbReference>
<dbReference type="Gene3D" id="3.90.1200.10">
    <property type="match status" value="1"/>
</dbReference>
<accession>A0A372GPG8</accession>
<comment type="caution">
    <text evidence="2">The sequence shown here is derived from an EMBL/GenBank/DDBJ whole genome shotgun (WGS) entry which is preliminary data.</text>
</comment>
<protein>
    <submittedName>
        <fullName evidence="2">Viomycin phosphotransferase</fullName>
    </submittedName>
</protein>
<dbReference type="AlphaFoldDB" id="A0A372GPG8"/>
<keyword evidence="3" id="KW-1185">Reference proteome</keyword>
<dbReference type="EMBL" id="QVNQ01000001">
    <property type="protein sequence ID" value="RFS87215.1"/>
    <property type="molecule type" value="Genomic_DNA"/>
</dbReference>
<dbReference type="Proteomes" id="UP000262882">
    <property type="component" value="Unassembled WGS sequence"/>
</dbReference>
<gene>
    <name evidence="2" type="primary">vph</name>
    <name evidence="2" type="ORF">D0T12_02955</name>
</gene>
<dbReference type="SUPFAM" id="SSF56112">
    <property type="entry name" value="Protein kinase-like (PK-like)"/>
    <property type="match status" value="1"/>
</dbReference>
<feature type="domain" description="Aminoglycoside phosphotransferase" evidence="1">
    <location>
        <begin position="34"/>
        <end position="242"/>
    </location>
</feature>
<dbReference type="InterPro" id="IPR011009">
    <property type="entry name" value="Kinase-like_dom_sf"/>
</dbReference>
<evidence type="ECO:0000313" key="2">
    <source>
        <dbReference type="EMBL" id="RFS87215.1"/>
    </source>
</evidence>
<dbReference type="RefSeq" id="WP_117397665.1">
    <property type="nucleotide sequence ID" value="NZ_QVNQ01000001.1"/>
</dbReference>
<evidence type="ECO:0000313" key="3">
    <source>
        <dbReference type="Proteomes" id="UP000262882"/>
    </source>
</evidence>
<reference evidence="2 3" key="1">
    <citation type="submission" date="2018-08" db="EMBL/GenBank/DDBJ databases">
        <title>Actinomadura spongicola sp. nov., isolated from marine sponge Leucetta chagosensis.</title>
        <authorList>
            <person name="Li L."/>
            <person name="Lin H.W."/>
        </authorList>
    </citation>
    <scope>NUCLEOTIDE SEQUENCE [LARGE SCALE GENOMIC DNA]</scope>
    <source>
        <strain evidence="2 3">LHW52907</strain>
    </source>
</reference>